<accession>A0ABN7T2D7</accession>
<protein>
    <submittedName>
        <fullName evidence="1">Oidioi.mRNA.OKI2018_I69.chr2.g3993.t1.cds</fullName>
    </submittedName>
</protein>
<name>A0ABN7T2D7_OIKDI</name>
<sequence>MKTNTVLATVLAQAASGLRVDFGNNDSKSYRSLDELQKQRVRAASRIATDRESFIANLRKNNFFAVPEFEITKIVDLNVDLRDVRPNDIDVDFLKMNRGFVTTESNQPITSVIKIENEALSIAPSVDVQCSAKTICVEFTKSYLAQHWHEDKWWGLHFSQLCNELHVYEDATTFKMCLGDENTSDFLNCGTNLNTNATHAVFSNHVTHFFPDRSSTAGLEVGTFGTQKIFEWKCTYPLQMVHSSEVRQWTKMKTATNNHLLLK</sequence>
<organism evidence="1 2">
    <name type="scientific">Oikopleura dioica</name>
    <name type="common">Tunicate</name>
    <dbReference type="NCBI Taxonomy" id="34765"/>
    <lineage>
        <taxon>Eukaryota</taxon>
        <taxon>Metazoa</taxon>
        <taxon>Chordata</taxon>
        <taxon>Tunicata</taxon>
        <taxon>Appendicularia</taxon>
        <taxon>Copelata</taxon>
        <taxon>Oikopleuridae</taxon>
        <taxon>Oikopleura</taxon>
    </lineage>
</organism>
<reference evidence="1 2" key="1">
    <citation type="submission" date="2021-04" db="EMBL/GenBank/DDBJ databases">
        <authorList>
            <person name="Bliznina A."/>
        </authorList>
    </citation>
    <scope>NUCLEOTIDE SEQUENCE [LARGE SCALE GENOMIC DNA]</scope>
</reference>
<evidence type="ECO:0000313" key="2">
    <source>
        <dbReference type="Proteomes" id="UP001158576"/>
    </source>
</evidence>
<proteinExistence type="predicted"/>
<dbReference type="Proteomes" id="UP001158576">
    <property type="component" value="Chromosome 2"/>
</dbReference>
<gene>
    <name evidence="1" type="ORF">OKIOD_LOCUS12758</name>
</gene>
<evidence type="ECO:0000313" key="1">
    <source>
        <dbReference type="EMBL" id="CAG5109460.1"/>
    </source>
</evidence>
<keyword evidence="2" id="KW-1185">Reference proteome</keyword>
<dbReference type="EMBL" id="OU015567">
    <property type="protein sequence ID" value="CAG5109460.1"/>
    <property type="molecule type" value="Genomic_DNA"/>
</dbReference>
<dbReference type="Gene3D" id="2.60.40.3210">
    <property type="entry name" value="Zona pellucida, ZP-N domain"/>
    <property type="match status" value="1"/>
</dbReference>